<evidence type="ECO:0000313" key="3">
    <source>
        <dbReference type="EMBL" id="CAL6068653.1"/>
    </source>
</evidence>
<evidence type="ECO:0000313" key="4">
    <source>
        <dbReference type="Proteomes" id="UP001642409"/>
    </source>
</evidence>
<feature type="compositionally biased region" description="Polar residues" evidence="1">
    <location>
        <begin position="248"/>
        <end position="264"/>
    </location>
</feature>
<dbReference type="EMBL" id="CATOUU010000850">
    <property type="protein sequence ID" value="CAI9954698.1"/>
    <property type="molecule type" value="Genomic_DNA"/>
</dbReference>
<dbReference type="AlphaFoldDB" id="A0AA86QB13"/>
<keyword evidence="4" id="KW-1185">Reference proteome</keyword>
<dbReference type="Proteomes" id="UP001642409">
    <property type="component" value="Unassembled WGS sequence"/>
</dbReference>
<name>A0AA86QB13_9EUKA</name>
<evidence type="ECO:0000313" key="2">
    <source>
        <dbReference type="EMBL" id="CAI9954698.1"/>
    </source>
</evidence>
<proteinExistence type="predicted"/>
<sequence>MTYISHSLNFRLYWISIVFQNFEGIKGMLLHLEEAPSEERVNARFSCAFNGYYDIYYLKCTYLLKNDTNLLCPTWYNGQHFWFSPRRSGSDSRSRSIFYFTCIYLIFAQLQRIIKLLIPFQTSSLQFIKIQSPKRERKSLCTLSRTNDVQSLGYDFKVVAIQNSAKQYDKQIEQLRNSVVESDHTQQLFCSQKSDFEARKPFEPKQRPISPQPFQIPVQTNLKISFQQPDQFKLDNSTIDRIIRQKKSISPQRTASQLTSTTHPQPYPSVPLINTQTQSVKPFESVNKITTFNKLTVRTDQQFKQPVFQQVFNVVQLKKEEEKKKKYMHRNNSVQEVNGQKVVQIPSKLGLVVQSSSNFVKKENTNNTKEYLMKGNFHSPFRPKSSICKKDVELVYMLK</sequence>
<gene>
    <name evidence="2" type="ORF">HINF_LOCUS42343</name>
    <name evidence="3" type="ORF">HINF_LOCUS53605</name>
</gene>
<evidence type="ECO:0000256" key="1">
    <source>
        <dbReference type="SAM" id="MobiDB-lite"/>
    </source>
</evidence>
<dbReference type="EMBL" id="CAXDID020000274">
    <property type="protein sequence ID" value="CAL6068653.1"/>
    <property type="molecule type" value="Genomic_DNA"/>
</dbReference>
<accession>A0AA86QB13</accession>
<feature type="region of interest" description="Disordered" evidence="1">
    <location>
        <begin position="245"/>
        <end position="267"/>
    </location>
</feature>
<comment type="caution">
    <text evidence="2">The sequence shown here is derived from an EMBL/GenBank/DDBJ whole genome shotgun (WGS) entry which is preliminary data.</text>
</comment>
<organism evidence="2">
    <name type="scientific">Hexamita inflata</name>
    <dbReference type="NCBI Taxonomy" id="28002"/>
    <lineage>
        <taxon>Eukaryota</taxon>
        <taxon>Metamonada</taxon>
        <taxon>Diplomonadida</taxon>
        <taxon>Hexamitidae</taxon>
        <taxon>Hexamitinae</taxon>
        <taxon>Hexamita</taxon>
    </lineage>
</organism>
<protein>
    <submittedName>
        <fullName evidence="3">Hypothetical_protein</fullName>
    </submittedName>
</protein>
<reference evidence="3 4" key="2">
    <citation type="submission" date="2024-07" db="EMBL/GenBank/DDBJ databases">
        <authorList>
            <person name="Akdeniz Z."/>
        </authorList>
    </citation>
    <scope>NUCLEOTIDE SEQUENCE [LARGE SCALE GENOMIC DNA]</scope>
</reference>
<reference evidence="2" key="1">
    <citation type="submission" date="2023-06" db="EMBL/GenBank/DDBJ databases">
        <authorList>
            <person name="Kurt Z."/>
        </authorList>
    </citation>
    <scope>NUCLEOTIDE SEQUENCE</scope>
</reference>